<evidence type="ECO:0008006" key="3">
    <source>
        <dbReference type="Google" id="ProtNLM"/>
    </source>
</evidence>
<dbReference type="AlphaFoldDB" id="A0AAP0R944"/>
<sequence>MDKSGATQATVDTQVKSFFASAPPLRDSLDISQKIKEFIERNGGASRVVCVTSGGTTVPLEQRCVRYIDNFSSGHRGASSTEYFLKAGYAVIYLNRRGTCQPYCRFLPDNPLLECFEIIDESNIQVLQSHSEAVNRAIRDHRAVWTIDIMFLLLI</sequence>
<comment type="caution">
    <text evidence="1">The sequence shown here is derived from an EMBL/GenBank/DDBJ whole genome shotgun (WGS) entry which is preliminary data.</text>
</comment>
<dbReference type="InterPro" id="IPR035929">
    <property type="entry name" value="CoaB-like_sf"/>
</dbReference>
<dbReference type="GO" id="GO:0015937">
    <property type="term" value="P:coenzyme A biosynthetic process"/>
    <property type="evidence" value="ECO:0007669"/>
    <property type="project" value="UniProtKB-ARBA"/>
</dbReference>
<organism evidence="1 2">
    <name type="scientific">Liquidambar formosana</name>
    <name type="common">Formosan gum</name>
    <dbReference type="NCBI Taxonomy" id="63359"/>
    <lineage>
        <taxon>Eukaryota</taxon>
        <taxon>Viridiplantae</taxon>
        <taxon>Streptophyta</taxon>
        <taxon>Embryophyta</taxon>
        <taxon>Tracheophyta</taxon>
        <taxon>Spermatophyta</taxon>
        <taxon>Magnoliopsida</taxon>
        <taxon>eudicotyledons</taxon>
        <taxon>Gunneridae</taxon>
        <taxon>Pentapetalae</taxon>
        <taxon>Saxifragales</taxon>
        <taxon>Altingiaceae</taxon>
        <taxon>Liquidambar</taxon>
    </lineage>
</organism>
<evidence type="ECO:0000313" key="2">
    <source>
        <dbReference type="Proteomes" id="UP001415857"/>
    </source>
</evidence>
<dbReference type="SUPFAM" id="SSF102645">
    <property type="entry name" value="CoaB-like"/>
    <property type="match status" value="1"/>
</dbReference>
<proteinExistence type="predicted"/>
<gene>
    <name evidence="1" type="ORF">L1049_026971</name>
</gene>
<name>A0AAP0R944_LIQFO</name>
<protein>
    <recommendedName>
        <fullName evidence="3">DNA/pantothenate metabolism flavoprotein C-terminal domain-containing protein</fullName>
    </recommendedName>
</protein>
<keyword evidence="2" id="KW-1185">Reference proteome</keyword>
<dbReference type="Gene3D" id="3.40.50.10300">
    <property type="entry name" value="CoaB-like"/>
    <property type="match status" value="1"/>
</dbReference>
<dbReference type="GO" id="GO:0003824">
    <property type="term" value="F:catalytic activity"/>
    <property type="evidence" value="ECO:0007669"/>
    <property type="project" value="UniProtKB-ARBA"/>
</dbReference>
<accession>A0AAP0R944</accession>
<evidence type="ECO:0000313" key="1">
    <source>
        <dbReference type="EMBL" id="KAK9271381.1"/>
    </source>
</evidence>
<dbReference type="EMBL" id="JBBPBK010000014">
    <property type="protein sequence ID" value="KAK9271381.1"/>
    <property type="molecule type" value="Genomic_DNA"/>
</dbReference>
<dbReference type="Proteomes" id="UP001415857">
    <property type="component" value="Unassembled WGS sequence"/>
</dbReference>
<reference evidence="1 2" key="1">
    <citation type="journal article" date="2024" name="Plant J.">
        <title>Genome sequences and population genomics reveal climatic adaptation and genomic divergence between two closely related sweetgum species.</title>
        <authorList>
            <person name="Xu W.Q."/>
            <person name="Ren C.Q."/>
            <person name="Zhang X.Y."/>
            <person name="Comes H.P."/>
            <person name="Liu X.H."/>
            <person name="Li Y.G."/>
            <person name="Kettle C.J."/>
            <person name="Jalonen R."/>
            <person name="Gaisberger H."/>
            <person name="Ma Y.Z."/>
            <person name="Qiu Y.X."/>
        </authorList>
    </citation>
    <scope>NUCLEOTIDE SEQUENCE [LARGE SCALE GENOMIC DNA]</scope>
    <source>
        <strain evidence="1">Hangzhou</strain>
    </source>
</reference>